<dbReference type="Proteomes" id="UP000186720">
    <property type="component" value="Unassembled WGS sequence"/>
</dbReference>
<accession>A0A1Q6A125</accession>
<reference evidence="1 2" key="1">
    <citation type="submission" date="2016-11" db="EMBL/GenBank/DDBJ databases">
        <title>Whole Genome Sequencing of Mucilaginibacter polytrichastri RG4-7(T) isolated from the moss sample.</title>
        <authorList>
            <person name="Li Y."/>
        </authorList>
    </citation>
    <scope>NUCLEOTIDE SEQUENCE [LARGE SCALE GENOMIC DNA]</scope>
    <source>
        <strain evidence="1 2">RG4-7</strain>
    </source>
</reference>
<keyword evidence="2" id="KW-1185">Reference proteome</keyword>
<evidence type="ECO:0000313" key="2">
    <source>
        <dbReference type="Proteomes" id="UP000186720"/>
    </source>
</evidence>
<protein>
    <submittedName>
        <fullName evidence="1">Uncharacterized protein</fullName>
    </submittedName>
</protein>
<proteinExistence type="predicted"/>
<gene>
    <name evidence="1" type="ORF">RG47T_3182</name>
</gene>
<comment type="caution">
    <text evidence="1">The sequence shown here is derived from an EMBL/GenBank/DDBJ whole genome shotgun (WGS) entry which is preliminary data.</text>
</comment>
<dbReference type="EMBL" id="MPPL01000001">
    <property type="protein sequence ID" value="OKS87720.1"/>
    <property type="molecule type" value="Genomic_DNA"/>
</dbReference>
<sequence>MSVKKFITKKAKGKAVMVKFALVANKPLFTHYYELDFNKR</sequence>
<dbReference type="STRING" id="1302689.RG47T_3182"/>
<name>A0A1Q6A125_9SPHI</name>
<evidence type="ECO:0000313" key="1">
    <source>
        <dbReference type="EMBL" id="OKS87720.1"/>
    </source>
</evidence>
<dbReference type="AlphaFoldDB" id="A0A1Q6A125"/>
<organism evidence="1 2">
    <name type="scientific">Mucilaginibacter polytrichastri</name>
    <dbReference type="NCBI Taxonomy" id="1302689"/>
    <lineage>
        <taxon>Bacteria</taxon>
        <taxon>Pseudomonadati</taxon>
        <taxon>Bacteroidota</taxon>
        <taxon>Sphingobacteriia</taxon>
        <taxon>Sphingobacteriales</taxon>
        <taxon>Sphingobacteriaceae</taxon>
        <taxon>Mucilaginibacter</taxon>
    </lineage>
</organism>